<proteinExistence type="predicted"/>
<feature type="region of interest" description="Disordered" evidence="1">
    <location>
        <begin position="86"/>
        <end position="113"/>
    </location>
</feature>
<sequence length="113" mass="12919">MGPFQKMREMVIDDVVATTGCCHMSAHACLQHCSHPSSLKRHYRRSSVKPSIAWEECKAYFVNFFPTLRETHFWRRAYFCLEFDTRRPSAHPPPTTVASFQEPLAGEGAISAE</sequence>
<evidence type="ECO:0000313" key="2">
    <source>
        <dbReference type="EMBL" id="GFT67392.1"/>
    </source>
</evidence>
<reference evidence="2" key="1">
    <citation type="submission" date="2020-08" db="EMBL/GenBank/DDBJ databases">
        <title>Multicomponent nature underlies the extraordinary mechanical properties of spider dragline silk.</title>
        <authorList>
            <person name="Kono N."/>
            <person name="Nakamura H."/>
            <person name="Mori M."/>
            <person name="Yoshida Y."/>
            <person name="Ohtoshi R."/>
            <person name="Malay A.D."/>
            <person name="Moran D.A.P."/>
            <person name="Tomita M."/>
            <person name="Numata K."/>
            <person name="Arakawa K."/>
        </authorList>
    </citation>
    <scope>NUCLEOTIDE SEQUENCE</scope>
</reference>
<name>A0A8X6PF31_NEPPI</name>
<dbReference type="EMBL" id="BMAW01115738">
    <property type="protein sequence ID" value="GFT67392.1"/>
    <property type="molecule type" value="Genomic_DNA"/>
</dbReference>
<organism evidence="2 3">
    <name type="scientific">Nephila pilipes</name>
    <name type="common">Giant wood spider</name>
    <name type="synonym">Nephila maculata</name>
    <dbReference type="NCBI Taxonomy" id="299642"/>
    <lineage>
        <taxon>Eukaryota</taxon>
        <taxon>Metazoa</taxon>
        <taxon>Ecdysozoa</taxon>
        <taxon>Arthropoda</taxon>
        <taxon>Chelicerata</taxon>
        <taxon>Arachnida</taxon>
        <taxon>Araneae</taxon>
        <taxon>Araneomorphae</taxon>
        <taxon>Entelegynae</taxon>
        <taxon>Araneoidea</taxon>
        <taxon>Nephilidae</taxon>
        <taxon>Nephila</taxon>
    </lineage>
</organism>
<protein>
    <submittedName>
        <fullName evidence="2">Uncharacterized protein</fullName>
    </submittedName>
</protein>
<accession>A0A8X6PF31</accession>
<dbReference type="Proteomes" id="UP000887013">
    <property type="component" value="Unassembled WGS sequence"/>
</dbReference>
<comment type="caution">
    <text evidence="2">The sequence shown here is derived from an EMBL/GenBank/DDBJ whole genome shotgun (WGS) entry which is preliminary data.</text>
</comment>
<gene>
    <name evidence="2" type="ORF">NPIL_405191</name>
</gene>
<evidence type="ECO:0000256" key="1">
    <source>
        <dbReference type="SAM" id="MobiDB-lite"/>
    </source>
</evidence>
<dbReference type="AlphaFoldDB" id="A0A8X6PF31"/>
<evidence type="ECO:0000313" key="3">
    <source>
        <dbReference type="Proteomes" id="UP000887013"/>
    </source>
</evidence>
<keyword evidence="3" id="KW-1185">Reference proteome</keyword>